<name>A0A840UX00_9FIRM</name>
<protein>
    <submittedName>
        <fullName evidence="1">Putative aldo/keto reductase-like oxidoreductase</fullName>
    </submittedName>
</protein>
<evidence type="ECO:0000313" key="2">
    <source>
        <dbReference type="Proteomes" id="UP000559117"/>
    </source>
</evidence>
<sequence>MSDSTQLENTQKALTAIDKVCSHCPLCSPDCPVAVAKRAMESLYYDLQTLCEEQK</sequence>
<accession>A0A840UX00</accession>
<evidence type="ECO:0000313" key="1">
    <source>
        <dbReference type="EMBL" id="MBB5337374.1"/>
    </source>
</evidence>
<dbReference type="AlphaFoldDB" id="A0A840UX00"/>
<dbReference type="Proteomes" id="UP000559117">
    <property type="component" value="Unassembled WGS sequence"/>
</dbReference>
<dbReference type="RefSeq" id="WP_183863147.1">
    <property type="nucleotide sequence ID" value="NZ_JACHFH010000045.1"/>
</dbReference>
<comment type="caution">
    <text evidence="1">The sequence shown here is derived from an EMBL/GenBank/DDBJ whole genome shotgun (WGS) entry which is preliminary data.</text>
</comment>
<reference evidence="1 2" key="1">
    <citation type="submission" date="2020-08" db="EMBL/GenBank/DDBJ databases">
        <title>Genomic Encyclopedia of Type Strains, Phase IV (KMG-IV): sequencing the most valuable type-strain genomes for metagenomic binning, comparative biology and taxonomic classification.</title>
        <authorList>
            <person name="Goeker M."/>
        </authorList>
    </citation>
    <scope>NUCLEOTIDE SEQUENCE [LARGE SCALE GENOMIC DNA]</scope>
    <source>
        <strain evidence="1 2">DSM 24661</strain>
    </source>
</reference>
<proteinExistence type="predicted"/>
<keyword evidence="2" id="KW-1185">Reference proteome</keyword>
<dbReference type="EMBL" id="JACHFH010000045">
    <property type="protein sequence ID" value="MBB5337374.1"/>
    <property type="molecule type" value="Genomic_DNA"/>
</dbReference>
<gene>
    <name evidence="1" type="ORF">HNR32_002535</name>
</gene>
<organism evidence="1 2">
    <name type="scientific">Pectinatus brassicae</name>
    <dbReference type="NCBI Taxonomy" id="862415"/>
    <lineage>
        <taxon>Bacteria</taxon>
        <taxon>Bacillati</taxon>
        <taxon>Bacillota</taxon>
        <taxon>Negativicutes</taxon>
        <taxon>Selenomonadales</taxon>
        <taxon>Selenomonadaceae</taxon>
        <taxon>Pectinatus</taxon>
    </lineage>
</organism>